<dbReference type="InParanoid" id="F4S3W2"/>
<evidence type="ECO:0000313" key="2">
    <source>
        <dbReference type="Proteomes" id="UP000001072"/>
    </source>
</evidence>
<dbReference type="GeneID" id="18930864"/>
<reference evidence="2" key="1">
    <citation type="journal article" date="2011" name="Proc. Natl. Acad. Sci. U.S.A.">
        <title>Obligate biotrophy features unraveled by the genomic analysis of rust fungi.</title>
        <authorList>
            <person name="Duplessis S."/>
            <person name="Cuomo C.A."/>
            <person name="Lin Y.-C."/>
            <person name="Aerts A."/>
            <person name="Tisserant E."/>
            <person name="Veneault-Fourrey C."/>
            <person name="Joly D.L."/>
            <person name="Hacquard S."/>
            <person name="Amselem J."/>
            <person name="Cantarel B.L."/>
            <person name="Chiu R."/>
            <person name="Coutinho P.M."/>
            <person name="Feau N."/>
            <person name="Field M."/>
            <person name="Frey P."/>
            <person name="Gelhaye E."/>
            <person name="Goldberg J."/>
            <person name="Grabherr M.G."/>
            <person name="Kodira C.D."/>
            <person name="Kohler A."/>
            <person name="Kuees U."/>
            <person name="Lindquist E.A."/>
            <person name="Lucas S.M."/>
            <person name="Mago R."/>
            <person name="Mauceli E."/>
            <person name="Morin E."/>
            <person name="Murat C."/>
            <person name="Pangilinan J.L."/>
            <person name="Park R."/>
            <person name="Pearson M."/>
            <person name="Quesneville H."/>
            <person name="Rouhier N."/>
            <person name="Sakthikumar S."/>
            <person name="Salamov A.A."/>
            <person name="Schmutz J."/>
            <person name="Selles B."/>
            <person name="Shapiro H."/>
            <person name="Tanguay P."/>
            <person name="Tuskan G.A."/>
            <person name="Henrissat B."/>
            <person name="Van de Peer Y."/>
            <person name="Rouze P."/>
            <person name="Ellis J.G."/>
            <person name="Dodds P.N."/>
            <person name="Schein J.E."/>
            <person name="Zhong S."/>
            <person name="Hamelin R.C."/>
            <person name="Grigoriev I.V."/>
            <person name="Szabo L.J."/>
            <person name="Martin F."/>
        </authorList>
    </citation>
    <scope>NUCLEOTIDE SEQUENCE [LARGE SCALE GENOMIC DNA]</scope>
    <source>
        <strain evidence="2">98AG31 / pathotype 3-4-7</strain>
    </source>
</reference>
<organism evidence="2">
    <name type="scientific">Melampsora larici-populina (strain 98AG31 / pathotype 3-4-7)</name>
    <name type="common">Poplar leaf rust fungus</name>
    <dbReference type="NCBI Taxonomy" id="747676"/>
    <lineage>
        <taxon>Eukaryota</taxon>
        <taxon>Fungi</taxon>
        <taxon>Dikarya</taxon>
        <taxon>Basidiomycota</taxon>
        <taxon>Pucciniomycotina</taxon>
        <taxon>Pucciniomycetes</taxon>
        <taxon>Pucciniales</taxon>
        <taxon>Melampsoraceae</taxon>
        <taxon>Melampsora</taxon>
    </lineage>
</organism>
<dbReference type="Proteomes" id="UP000001072">
    <property type="component" value="Unassembled WGS sequence"/>
</dbReference>
<proteinExistence type="predicted"/>
<dbReference type="KEGG" id="mlr:MELLADRAFT_67638"/>
<gene>
    <name evidence="1" type="ORF">MELLADRAFT_67638</name>
</gene>
<sequence length="174" mass="20126">MCSLNNYPWTSTAKMLNNHSKQVMKQTKIGDQTVFPVNHRVQKLVFLKPFKQPSKSLPVRKHEASSSVSKGYQKDLISFHNINWFQAQNSVIHEDISPINTDVAKKYSCKTNWPNNIKSGVNIFQEEMLNKDKVTVLTEQVDILKEKFHYVEQLQKDQTKQSHLTDTTNQCCSN</sequence>
<dbReference type="AlphaFoldDB" id="F4S3W2"/>
<protein>
    <submittedName>
        <fullName evidence="1">Uncharacterized protein</fullName>
    </submittedName>
</protein>
<keyword evidence="2" id="KW-1185">Reference proteome</keyword>
<dbReference type="EMBL" id="GL883145">
    <property type="protein sequence ID" value="EGG00602.1"/>
    <property type="molecule type" value="Genomic_DNA"/>
</dbReference>
<dbReference type="VEuPathDB" id="FungiDB:MELLADRAFT_67638"/>
<accession>F4S3W2</accession>
<evidence type="ECO:0000313" key="1">
    <source>
        <dbReference type="EMBL" id="EGG00602.1"/>
    </source>
</evidence>
<dbReference type="HOGENOM" id="CLU_1540401_0_0_1"/>
<dbReference type="RefSeq" id="XP_007416056.1">
    <property type="nucleotide sequence ID" value="XM_007415994.1"/>
</dbReference>
<name>F4S3W2_MELLP</name>